<name>A0A5M3T3H9_LIMPL</name>
<dbReference type="PROSITE" id="PS51471">
    <property type="entry name" value="FE2OG_OXY"/>
    <property type="match status" value="1"/>
</dbReference>
<evidence type="ECO:0000313" key="9">
    <source>
        <dbReference type="Proteomes" id="UP000326169"/>
    </source>
</evidence>
<evidence type="ECO:0000256" key="6">
    <source>
        <dbReference type="ARBA" id="ARBA00023004"/>
    </source>
</evidence>
<dbReference type="InterPro" id="IPR005123">
    <property type="entry name" value="Oxoglu/Fe-dep_dioxygenase_dom"/>
</dbReference>
<dbReference type="InterPro" id="IPR051559">
    <property type="entry name" value="HIF_prolyl_hydroxylases"/>
</dbReference>
<dbReference type="SMART" id="SM00702">
    <property type="entry name" value="P4Hc"/>
    <property type="match status" value="1"/>
</dbReference>
<keyword evidence="5" id="KW-0560">Oxidoreductase</keyword>
<comment type="caution">
    <text evidence="8">The sequence shown here is derived from an EMBL/GenBank/DDBJ whole genome shotgun (WGS) entry which is preliminary data.</text>
</comment>
<accession>A0A5M3T3H9</accession>
<reference evidence="8 9" key="1">
    <citation type="journal article" date="2019" name="J Genomics">
        <title>The Draft Genome of a Hydrogen-producing Cyanobacterium, Arthrospira platensis NIES-46.</title>
        <authorList>
            <person name="Suzuki S."/>
            <person name="Yamaguchi H."/>
            <person name="Kawachi M."/>
        </authorList>
    </citation>
    <scope>NUCLEOTIDE SEQUENCE [LARGE SCALE GENOMIC DNA]</scope>
    <source>
        <strain evidence="8 9">NIES-46</strain>
    </source>
</reference>
<dbReference type="InterPro" id="IPR006620">
    <property type="entry name" value="Pro_4_hyd_alph"/>
</dbReference>
<evidence type="ECO:0000256" key="4">
    <source>
        <dbReference type="ARBA" id="ARBA00022964"/>
    </source>
</evidence>
<evidence type="ECO:0000256" key="2">
    <source>
        <dbReference type="ARBA" id="ARBA00022723"/>
    </source>
</evidence>
<dbReference type="Pfam" id="PF13640">
    <property type="entry name" value="2OG-FeII_Oxy_3"/>
    <property type="match status" value="1"/>
</dbReference>
<dbReference type="Gene3D" id="2.60.120.620">
    <property type="entry name" value="q2cbj1_9rhob like domain"/>
    <property type="match status" value="1"/>
</dbReference>
<keyword evidence="4" id="KW-0223">Dioxygenase</keyword>
<dbReference type="GeneID" id="301682923"/>
<evidence type="ECO:0000256" key="5">
    <source>
        <dbReference type="ARBA" id="ARBA00023002"/>
    </source>
</evidence>
<organism evidence="8 9">
    <name type="scientific">Limnospira platensis NIES-46</name>
    <dbReference type="NCBI Taxonomy" id="1236695"/>
    <lineage>
        <taxon>Bacteria</taxon>
        <taxon>Bacillati</taxon>
        <taxon>Cyanobacteriota</taxon>
        <taxon>Cyanophyceae</taxon>
        <taxon>Oscillatoriophycideae</taxon>
        <taxon>Oscillatoriales</taxon>
        <taxon>Sirenicapillariaceae</taxon>
        <taxon>Limnospira</taxon>
    </lineage>
</organism>
<gene>
    <name evidence="8" type="ORF">NIES46_20660</name>
</gene>
<sequence>MNGDRLNRKSLNVTPLRLQGLVDRSIDVLESLLQDREVSPLDRAAIALKILEATGVNVRQTLPSVNVNLPNSPLVLGGYVQMENFLSPSENKQALEIAIASADQFVASTTTTGAVNYRESSILYATKFPEYYQFMKHRILETLPQVLSQLKHPPFTVTEVEMQLTAHHNGGYYKIHNDSSSAKTKTRTITYVYYFYDQPKAFTGGQLRLYETELRNGVAYNKETFKTIEPINNSIVFFDSRCKHEVMPVSCDSPNFKDGRFTLNGWLRRAED</sequence>
<comment type="cofactor">
    <cofactor evidence="1">
        <name>L-ascorbate</name>
        <dbReference type="ChEBI" id="CHEBI:38290"/>
    </cofactor>
</comment>
<evidence type="ECO:0000256" key="3">
    <source>
        <dbReference type="ARBA" id="ARBA00022896"/>
    </source>
</evidence>
<evidence type="ECO:0000256" key="1">
    <source>
        <dbReference type="ARBA" id="ARBA00001961"/>
    </source>
</evidence>
<evidence type="ECO:0000259" key="7">
    <source>
        <dbReference type="PROSITE" id="PS51471"/>
    </source>
</evidence>
<keyword evidence="3" id="KW-0847">Vitamin C</keyword>
<dbReference type="PANTHER" id="PTHR12907:SF26">
    <property type="entry name" value="HIF PROLYL HYDROXYLASE, ISOFORM C"/>
    <property type="match status" value="1"/>
</dbReference>
<dbReference type="Proteomes" id="UP000326169">
    <property type="component" value="Unassembled WGS sequence"/>
</dbReference>
<dbReference type="InterPro" id="IPR044862">
    <property type="entry name" value="Pro_4_hyd_alph_FE2OG_OXY"/>
</dbReference>
<keyword evidence="9" id="KW-1185">Reference proteome</keyword>
<proteinExistence type="predicted"/>
<protein>
    <recommendedName>
        <fullName evidence="7">Fe2OG dioxygenase domain-containing protein</fullName>
    </recommendedName>
</protein>
<keyword evidence="2" id="KW-0479">Metal-binding</keyword>
<evidence type="ECO:0000313" key="8">
    <source>
        <dbReference type="EMBL" id="GCE94014.1"/>
    </source>
</evidence>
<feature type="domain" description="Fe2OG dioxygenase" evidence="7">
    <location>
        <begin position="156"/>
        <end position="269"/>
    </location>
</feature>
<dbReference type="PANTHER" id="PTHR12907">
    <property type="entry name" value="EGL NINE HOMOLOG-RELATED"/>
    <property type="match status" value="1"/>
</dbReference>
<dbReference type="RefSeq" id="WP_014276495.1">
    <property type="nucleotide sequence ID" value="NZ_BIMW01000088.1"/>
</dbReference>
<keyword evidence="6" id="KW-0408">Iron</keyword>
<dbReference type="EMBL" id="BIMW01000088">
    <property type="protein sequence ID" value="GCE94014.1"/>
    <property type="molecule type" value="Genomic_DNA"/>
</dbReference>